<evidence type="ECO:0008006" key="4">
    <source>
        <dbReference type="Google" id="ProtNLM"/>
    </source>
</evidence>
<dbReference type="EMBL" id="JARJLG010000014">
    <property type="protein sequence ID" value="KAJ7775600.1"/>
    <property type="molecule type" value="Genomic_DNA"/>
</dbReference>
<reference evidence="2" key="1">
    <citation type="submission" date="2023-03" db="EMBL/GenBank/DDBJ databases">
        <title>Massive genome expansion in bonnet fungi (Mycena s.s.) driven by repeated elements and novel gene families across ecological guilds.</title>
        <authorList>
            <consortium name="Lawrence Berkeley National Laboratory"/>
            <person name="Harder C.B."/>
            <person name="Miyauchi S."/>
            <person name="Viragh M."/>
            <person name="Kuo A."/>
            <person name="Thoen E."/>
            <person name="Andreopoulos B."/>
            <person name="Lu D."/>
            <person name="Skrede I."/>
            <person name="Drula E."/>
            <person name="Henrissat B."/>
            <person name="Morin E."/>
            <person name="Kohler A."/>
            <person name="Barry K."/>
            <person name="LaButti K."/>
            <person name="Morin E."/>
            <person name="Salamov A."/>
            <person name="Lipzen A."/>
            <person name="Mereny Z."/>
            <person name="Hegedus B."/>
            <person name="Baldrian P."/>
            <person name="Stursova M."/>
            <person name="Weitz H."/>
            <person name="Taylor A."/>
            <person name="Grigoriev I.V."/>
            <person name="Nagy L.G."/>
            <person name="Martin F."/>
            <person name="Kauserud H."/>
        </authorList>
    </citation>
    <scope>NUCLEOTIDE SEQUENCE</scope>
    <source>
        <strain evidence="2">CBHHK188m</strain>
    </source>
</reference>
<evidence type="ECO:0000313" key="3">
    <source>
        <dbReference type="Proteomes" id="UP001215280"/>
    </source>
</evidence>
<gene>
    <name evidence="2" type="ORF">DFH07DRAFT_86837</name>
</gene>
<feature type="region of interest" description="Disordered" evidence="1">
    <location>
        <begin position="83"/>
        <end position="112"/>
    </location>
</feature>
<dbReference type="SUPFAM" id="SSF53335">
    <property type="entry name" value="S-adenosyl-L-methionine-dependent methyltransferases"/>
    <property type="match status" value="1"/>
</dbReference>
<protein>
    <recommendedName>
        <fullName evidence="4">DNA (cytosine-5-)-methyltransferase</fullName>
    </recommendedName>
</protein>
<name>A0AAD7NUK8_9AGAR</name>
<keyword evidence="3" id="KW-1185">Reference proteome</keyword>
<dbReference type="Proteomes" id="UP001215280">
    <property type="component" value="Unassembled WGS sequence"/>
</dbReference>
<feature type="compositionally biased region" description="Basic and acidic residues" evidence="1">
    <location>
        <begin position="102"/>
        <end position="112"/>
    </location>
</feature>
<dbReference type="InterPro" id="IPR029063">
    <property type="entry name" value="SAM-dependent_MTases_sf"/>
</dbReference>
<accession>A0AAD7NUK8</accession>
<dbReference type="AlphaFoldDB" id="A0AAD7NUK8"/>
<dbReference type="Gene3D" id="3.40.50.150">
    <property type="entry name" value="Vaccinia Virus protein VP39"/>
    <property type="match status" value="1"/>
</dbReference>
<proteinExistence type="predicted"/>
<sequence length="112" mass="12984">MWDEPLCTVRTQPGSRWQCVHPDGDRMLTLAGEIRDQYRQVGNAVPPLLAEAWAWELRLAILSDYPALRDRFEEVQLGENGQTANVRYKRKAHEMDDTSEEESGKEKRLREA</sequence>
<comment type="caution">
    <text evidence="2">The sequence shown here is derived from an EMBL/GenBank/DDBJ whole genome shotgun (WGS) entry which is preliminary data.</text>
</comment>
<evidence type="ECO:0000256" key="1">
    <source>
        <dbReference type="SAM" id="MobiDB-lite"/>
    </source>
</evidence>
<organism evidence="2 3">
    <name type="scientific">Mycena maculata</name>
    <dbReference type="NCBI Taxonomy" id="230809"/>
    <lineage>
        <taxon>Eukaryota</taxon>
        <taxon>Fungi</taxon>
        <taxon>Dikarya</taxon>
        <taxon>Basidiomycota</taxon>
        <taxon>Agaricomycotina</taxon>
        <taxon>Agaricomycetes</taxon>
        <taxon>Agaricomycetidae</taxon>
        <taxon>Agaricales</taxon>
        <taxon>Marasmiineae</taxon>
        <taxon>Mycenaceae</taxon>
        <taxon>Mycena</taxon>
    </lineage>
</organism>
<evidence type="ECO:0000313" key="2">
    <source>
        <dbReference type="EMBL" id="KAJ7775600.1"/>
    </source>
</evidence>